<dbReference type="AlphaFoldDB" id="A0A7G9L1W9"/>
<dbReference type="InterPro" id="IPR011051">
    <property type="entry name" value="RmlC_Cupin_sf"/>
</dbReference>
<dbReference type="Proteomes" id="UP000515861">
    <property type="component" value="Chromosome"/>
</dbReference>
<sequence>MERTALDDFADRVAGAWGPISSELVDTCRSALAKLTCADAAELWLASLRQEKPASRELLRSPTQGFMLLAHTENQGLFRPPHDHGRGWVVYAVQSGALEIRTYGKVARPDGTLELVLRDETILEPGTALAYLPGDIHDTRCLSPTALLFRFTERDLRHEDQVERKVTRFVERDGRWVAPQPCE</sequence>
<protein>
    <recommendedName>
        <fullName evidence="3">Cysteine dioxygenase</fullName>
    </recommendedName>
</protein>
<evidence type="ECO:0000313" key="1">
    <source>
        <dbReference type="EMBL" id="QNM82618.1"/>
    </source>
</evidence>
<reference evidence="1 2" key="1">
    <citation type="submission" date="2020-08" db="EMBL/GenBank/DDBJ databases">
        <title>Sphingomonas sp. sand1-3 16S ribosomal RNA gene Genome sequencing and assembly.</title>
        <authorList>
            <person name="Kang M."/>
        </authorList>
    </citation>
    <scope>NUCLEOTIDE SEQUENCE [LARGE SCALE GENOMIC DNA]</scope>
    <source>
        <strain evidence="2">sand1-3</strain>
    </source>
</reference>
<gene>
    <name evidence="1" type="ORF">H8M03_11560</name>
</gene>
<name>A0A7G9L1W9_9SPHN</name>
<evidence type="ECO:0000313" key="2">
    <source>
        <dbReference type="Proteomes" id="UP000515861"/>
    </source>
</evidence>
<evidence type="ECO:0008006" key="3">
    <source>
        <dbReference type="Google" id="ProtNLM"/>
    </source>
</evidence>
<accession>A0A7G9L1W9</accession>
<proteinExistence type="predicted"/>
<organism evidence="1 2">
    <name type="scientific">Sphingomonas sabuli</name>
    <dbReference type="NCBI Taxonomy" id="2764186"/>
    <lineage>
        <taxon>Bacteria</taxon>
        <taxon>Pseudomonadati</taxon>
        <taxon>Pseudomonadota</taxon>
        <taxon>Alphaproteobacteria</taxon>
        <taxon>Sphingomonadales</taxon>
        <taxon>Sphingomonadaceae</taxon>
        <taxon>Sphingomonas</taxon>
    </lineage>
</organism>
<dbReference type="KEGG" id="ssau:H8M03_11560"/>
<dbReference type="SUPFAM" id="SSF51182">
    <property type="entry name" value="RmlC-like cupins"/>
    <property type="match status" value="1"/>
</dbReference>
<dbReference type="InterPro" id="IPR014710">
    <property type="entry name" value="RmlC-like_jellyroll"/>
</dbReference>
<dbReference type="RefSeq" id="WP_187479573.1">
    <property type="nucleotide sequence ID" value="NZ_CP060697.1"/>
</dbReference>
<dbReference type="Gene3D" id="2.60.120.10">
    <property type="entry name" value="Jelly Rolls"/>
    <property type="match status" value="1"/>
</dbReference>
<dbReference type="EMBL" id="CP060697">
    <property type="protein sequence ID" value="QNM82618.1"/>
    <property type="molecule type" value="Genomic_DNA"/>
</dbReference>
<keyword evidence="2" id="KW-1185">Reference proteome</keyword>